<dbReference type="EMBL" id="CAMXCT020001112">
    <property type="protein sequence ID" value="CAL1140217.1"/>
    <property type="molecule type" value="Genomic_DNA"/>
</dbReference>
<dbReference type="EMBL" id="CAMXCT030001112">
    <property type="protein sequence ID" value="CAL4774154.1"/>
    <property type="molecule type" value="Genomic_DNA"/>
</dbReference>
<name>A0A9P1FUI9_9DINO</name>
<gene>
    <name evidence="5" type="ORF">C1SCF055_LOCUS14161</name>
</gene>
<evidence type="ECO:0000256" key="3">
    <source>
        <dbReference type="ARBA" id="ARBA00022801"/>
    </source>
</evidence>
<dbReference type="PANTHER" id="PTHR43343">
    <property type="entry name" value="PEPTIDASE S12"/>
    <property type="match status" value="1"/>
</dbReference>
<keyword evidence="8" id="KW-1185">Reference proteome</keyword>
<dbReference type="PRINTS" id="PR00834">
    <property type="entry name" value="PROTEASES2C"/>
</dbReference>
<evidence type="ECO:0000313" key="6">
    <source>
        <dbReference type="EMBL" id="CAL1140217.1"/>
    </source>
</evidence>
<feature type="compositionally biased region" description="Basic and acidic residues" evidence="4">
    <location>
        <begin position="90"/>
        <end position="114"/>
    </location>
</feature>
<sequence>MQQLRLVSKAVSLPQSERDATFISSCGFAGKPNPLLGAPDAAEAAARAMDSPTCAKGIDGSPDLTSASTIAASSGPIDDLEDCGESGNPFDKDVGPDDLEQDSRHVESLPEKQPELSPAERPFWQSLSAAACALMLAVQPVQAFEDLNPAESLSVELFQKNTPGVVFITNEVFKLSQSELQAVPKGTGSGWVYDDEGHIVTNYHVIEQSSFVTVKFIEGTEVVAKVVGADPYSDVAVLKAERAAPSYI</sequence>
<dbReference type="OrthoDB" id="1734125at2759"/>
<dbReference type="GO" id="GO:0004252">
    <property type="term" value="F:serine-type endopeptidase activity"/>
    <property type="evidence" value="ECO:0007669"/>
    <property type="project" value="InterPro"/>
</dbReference>
<feature type="region of interest" description="Disordered" evidence="4">
    <location>
        <begin position="49"/>
        <end position="118"/>
    </location>
</feature>
<keyword evidence="2 7" id="KW-0645">Protease</keyword>
<dbReference type="InterPro" id="IPR009003">
    <property type="entry name" value="Peptidase_S1_PA"/>
</dbReference>
<evidence type="ECO:0000313" key="5">
    <source>
        <dbReference type="EMBL" id="CAI3986842.1"/>
    </source>
</evidence>
<comment type="caution">
    <text evidence="5">The sequence shown here is derived from an EMBL/GenBank/DDBJ whole genome shotgun (WGS) entry which is preliminary data.</text>
</comment>
<dbReference type="GO" id="GO:0006508">
    <property type="term" value="P:proteolysis"/>
    <property type="evidence" value="ECO:0007669"/>
    <property type="project" value="UniProtKB-KW"/>
</dbReference>
<organism evidence="5">
    <name type="scientific">Cladocopium goreaui</name>
    <dbReference type="NCBI Taxonomy" id="2562237"/>
    <lineage>
        <taxon>Eukaryota</taxon>
        <taxon>Sar</taxon>
        <taxon>Alveolata</taxon>
        <taxon>Dinophyceae</taxon>
        <taxon>Suessiales</taxon>
        <taxon>Symbiodiniaceae</taxon>
        <taxon>Cladocopium</taxon>
    </lineage>
</organism>
<keyword evidence="3" id="KW-0378">Hydrolase</keyword>
<reference evidence="6" key="2">
    <citation type="submission" date="2024-04" db="EMBL/GenBank/DDBJ databases">
        <authorList>
            <person name="Chen Y."/>
            <person name="Shah S."/>
            <person name="Dougan E. K."/>
            <person name="Thang M."/>
            <person name="Chan C."/>
        </authorList>
    </citation>
    <scope>NUCLEOTIDE SEQUENCE [LARGE SCALE GENOMIC DNA]</scope>
</reference>
<protein>
    <submittedName>
        <fullName evidence="7">Protease Do-like 1, chloroplastic (Protei n DEGRADATION OF PERIPLASMIC PROTEINS 1) (DEGP PROTEASE 1)</fullName>
    </submittedName>
</protein>
<dbReference type="EMBL" id="CAMXCT010001112">
    <property type="protein sequence ID" value="CAI3986842.1"/>
    <property type="molecule type" value="Genomic_DNA"/>
</dbReference>
<evidence type="ECO:0000256" key="4">
    <source>
        <dbReference type="SAM" id="MobiDB-lite"/>
    </source>
</evidence>
<dbReference type="InterPro" id="IPR051201">
    <property type="entry name" value="Chloro_Bact_Ser_Proteases"/>
</dbReference>
<evidence type="ECO:0000313" key="8">
    <source>
        <dbReference type="Proteomes" id="UP001152797"/>
    </source>
</evidence>
<dbReference type="Pfam" id="PF13365">
    <property type="entry name" value="Trypsin_2"/>
    <property type="match status" value="1"/>
</dbReference>
<evidence type="ECO:0000313" key="7">
    <source>
        <dbReference type="EMBL" id="CAL4774154.1"/>
    </source>
</evidence>
<dbReference type="Gene3D" id="2.40.10.10">
    <property type="entry name" value="Trypsin-like serine proteases"/>
    <property type="match status" value="1"/>
</dbReference>
<dbReference type="AlphaFoldDB" id="A0A9P1FUI9"/>
<dbReference type="SUPFAM" id="SSF50494">
    <property type="entry name" value="Trypsin-like serine proteases"/>
    <property type="match status" value="1"/>
</dbReference>
<evidence type="ECO:0000256" key="1">
    <source>
        <dbReference type="ARBA" id="ARBA00010541"/>
    </source>
</evidence>
<dbReference type="InterPro" id="IPR043504">
    <property type="entry name" value="Peptidase_S1_PA_chymotrypsin"/>
</dbReference>
<reference evidence="5" key="1">
    <citation type="submission" date="2022-10" db="EMBL/GenBank/DDBJ databases">
        <authorList>
            <person name="Chen Y."/>
            <person name="Dougan E. K."/>
            <person name="Chan C."/>
            <person name="Rhodes N."/>
            <person name="Thang M."/>
        </authorList>
    </citation>
    <scope>NUCLEOTIDE SEQUENCE</scope>
</reference>
<proteinExistence type="inferred from homology"/>
<dbReference type="PANTHER" id="PTHR43343:SF3">
    <property type="entry name" value="PROTEASE DO-LIKE 8, CHLOROPLASTIC"/>
    <property type="match status" value="1"/>
</dbReference>
<evidence type="ECO:0000256" key="2">
    <source>
        <dbReference type="ARBA" id="ARBA00022670"/>
    </source>
</evidence>
<dbReference type="InterPro" id="IPR001940">
    <property type="entry name" value="Peptidase_S1C"/>
</dbReference>
<accession>A0A9P1FUI9</accession>
<comment type="similarity">
    <text evidence="1">Belongs to the peptidase S1C family.</text>
</comment>
<dbReference type="Proteomes" id="UP001152797">
    <property type="component" value="Unassembled WGS sequence"/>
</dbReference>
<feature type="compositionally biased region" description="Polar residues" evidence="4">
    <location>
        <begin position="63"/>
        <end position="72"/>
    </location>
</feature>